<feature type="compositionally biased region" description="Basic residues" evidence="1">
    <location>
        <begin position="52"/>
        <end position="62"/>
    </location>
</feature>
<reference evidence="2" key="1">
    <citation type="submission" date="2023-08" db="EMBL/GenBank/DDBJ databases">
        <authorList>
            <person name="Audoor S."/>
            <person name="Bilcke G."/>
        </authorList>
    </citation>
    <scope>NUCLEOTIDE SEQUENCE</scope>
</reference>
<feature type="compositionally biased region" description="Basic and acidic residues" evidence="1">
    <location>
        <begin position="257"/>
        <end position="282"/>
    </location>
</feature>
<dbReference type="EMBL" id="CAKOGP040000347">
    <property type="protein sequence ID" value="CAJ1934610.1"/>
    <property type="molecule type" value="Genomic_DNA"/>
</dbReference>
<protein>
    <submittedName>
        <fullName evidence="2">Uncharacterized protein</fullName>
    </submittedName>
</protein>
<name>A0AAD2CHW5_9STRA</name>
<comment type="caution">
    <text evidence="2">The sequence shown here is derived from an EMBL/GenBank/DDBJ whole genome shotgun (WGS) entry which is preliminary data.</text>
</comment>
<evidence type="ECO:0000313" key="3">
    <source>
        <dbReference type="Proteomes" id="UP001295423"/>
    </source>
</evidence>
<feature type="region of interest" description="Disordered" evidence="1">
    <location>
        <begin position="257"/>
        <end position="530"/>
    </location>
</feature>
<gene>
    <name evidence="2" type="ORF">CYCCA115_LOCUS3951</name>
</gene>
<dbReference type="Proteomes" id="UP001295423">
    <property type="component" value="Unassembled WGS sequence"/>
</dbReference>
<feature type="compositionally biased region" description="Polar residues" evidence="1">
    <location>
        <begin position="520"/>
        <end position="530"/>
    </location>
</feature>
<evidence type="ECO:0000313" key="2">
    <source>
        <dbReference type="EMBL" id="CAJ1934610.1"/>
    </source>
</evidence>
<proteinExistence type="predicted"/>
<dbReference type="AlphaFoldDB" id="A0AAD2CHW5"/>
<feature type="region of interest" description="Disordered" evidence="1">
    <location>
        <begin position="42"/>
        <end position="92"/>
    </location>
</feature>
<feature type="compositionally biased region" description="Polar residues" evidence="1">
    <location>
        <begin position="289"/>
        <end position="304"/>
    </location>
</feature>
<accession>A0AAD2CHW5</accession>
<feature type="compositionally biased region" description="Polar residues" evidence="1">
    <location>
        <begin position="76"/>
        <end position="91"/>
    </location>
</feature>
<evidence type="ECO:0000256" key="1">
    <source>
        <dbReference type="SAM" id="MobiDB-lite"/>
    </source>
</evidence>
<keyword evidence="3" id="KW-1185">Reference proteome</keyword>
<organism evidence="2 3">
    <name type="scientific">Cylindrotheca closterium</name>
    <dbReference type="NCBI Taxonomy" id="2856"/>
    <lineage>
        <taxon>Eukaryota</taxon>
        <taxon>Sar</taxon>
        <taxon>Stramenopiles</taxon>
        <taxon>Ochrophyta</taxon>
        <taxon>Bacillariophyta</taxon>
        <taxon>Bacillariophyceae</taxon>
        <taxon>Bacillariophycidae</taxon>
        <taxon>Bacillariales</taxon>
        <taxon>Bacillariaceae</taxon>
        <taxon>Cylindrotheca</taxon>
    </lineage>
</organism>
<sequence length="530" mass="57178">MTKHVAFSRPGDEVGEPSVEFHLYDYCDSHSVTSEAVSIDLSMMQDQQQQKRSMRGKQAGKSRGHDAGMGKLLKRGSTSGTSEKRASITSEVSHDISAAENSFWDNEENSFADYANLGNQKGGQRNSGKLVQRASITSEMSGVDSFWKEENSFADYAKFGGLKQDRRVSGSFHLAEEGFNDIRFDDEASLADSVLSMGSFALDGGIEIYGFEDIKDGEEYHGNHNNTYTAPSKASMLDGSMDSWSINESVLKEGHIDGEEGLKDAMPMRRADRRAQRARDRLSAYSRVPSRNGSIGSLTSNPRRNGSIGKYSDHSGPIPRRNGSIGKYSDHSGPRRTGSLGKYSDHSLGSLSMASSGPRRTGSLGKYSDHTPRGVGRRSSAAPGHRRNGSNGSLAAAVLPGRNRPTADAPEPDIEDGSPTVRQRNGREPGTGTEEGSPTVRQRNGRNKSDKKEVSATSAPSMPSVEKKDSIVSSKVTKAMKMKLGTDLPGGAILSPRTKSSKKSAKIKMGSDSDILPRSRSGSTRQQLLG</sequence>